<organism evidence="1 2">
    <name type="scientific">Tenebrionibacter intestinalis</name>
    <dbReference type="NCBI Taxonomy" id="2799638"/>
    <lineage>
        <taxon>Bacteria</taxon>
        <taxon>Pseudomonadati</taxon>
        <taxon>Pseudomonadota</taxon>
        <taxon>Gammaproteobacteria</taxon>
        <taxon>Enterobacterales</taxon>
        <taxon>Enterobacteriaceae</taxon>
        <taxon>Tenebrionibacter/Tenebrionicola group</taxon>
        <taxon>Tenebrionibacter</taxon>
    </lineage>
</organism>
<dbReference type="AlphaFoldDB" id="A0A8K0VAB3"/>
<dbReference type="RefSeq" id="WP_238715412.1">
    <property type="nucleotide sequence ID" value="NZ_JAEPBH010000106.1"/>
</dbReference>
<protein>
    <submittedName>
        <fullName evidence="1">Immunity 8 family protein</fullName>
    </submittedName>
</protein>
<dbReference type="Proteomes" id="UP000659047">
    <property type="component" value="Unassembled WGS sequence"/>
</dbReference>
<gene>
    <name evidence="1" type="ORF">JJB97_17750</name>
</gene>
<accession>A0A8K0VAB3</accession>
<dbReference type="Pfam" id="PF15586">
    <property type="entry name" value="Imm8"/>
    <property type="match status" value="1"/>
</dbReference>
<name>A0A8K0VAB3_9ENTR</name>
<sequence length="123" mass="14518">MKALLKELRSLEIEDDLNSYWPESPESFGSWIRAMIGPDNEEGAEYFDMLICTPKWLQGELVKNDVLLGKGMIIMDEYDYDKIRAFIEKQITACHADNWSSIAEKLSRISFWEYEDYQFYPSR</sequence>
<evidence type="ECO:0000313" key="1">
    <source>
        <dbReference type="EMBL" id="MBK4717115.1"/>
    </source>
</evidence>
<proteinExistence type="predicted"/>
<evidence type="ECO:0000313" key="2">
    <source>
        <dbReference type="Proteomes" id="UP000659047"/>
    </source>
</evidence>
<comment type="caution">
    <text evidence="1">The sequence shown here is derived from an EMBL/GenBank/DDBJ whole genome shotgun (WGS) entry which is preliminary data.</text>
</comment>
<dbReference type="EMBL" id="JAEPBH010000106">
    <property type="protein sequence ID" value="MBK4717115.1"/>
    <property type="molecule type" value="Genomic_DNA"/>
</dbReference>
<keyword evidence="2" id="KW-1185">Reference proteome</keyword>
<reference evidence="1" key="1">
    <citation type="submission" date="2021-01" db="EMBL/GenBank/DDBJ databases">
        <title>Intestinitalea alba gen. nov., sp. nov., a novel genus of the family Enterobacteriaceae, isolated from the gut of the plastic-eating mealworm Tenebrio molitor L.</title>
        <authorList>
            <person name="Yang Y."/>
        </authorList>
    </citation>
    <scope>NUCLEOTIDE SEQUENCE</scope>
    <source>
        <strain evidence="1">BIT-L3</strain>
    </source>
</reference>
<dbReference type="InterPro" id="IPR028964">
    <property type="entry name" value="Imm8"/>
</dbReference>